<dbReference type="GO" id="GO:0016020">
    <property type="term" value="C:membrane"/>
    <property type="evidence" value="ECO:0007669"/>
    <property type="project" value="InterPro"/>
</dbReference>
<feature type="region of interest" description="Disordered" evidence="1">
    <location>
        <begin position="22"/>
        <end position="51"/>
    </location>
</feature>
<dbReference type="GO" id="GO:0000772">
    <property type="term" value="F:mating pheromone activity"/>
    <property type="evidence" value="ECO:0007669"/>
    <property type="project" value="InterPro"/>
</dbReference>
<evidence type="ECO:0000313" key="2">
    <source>
        <dbReference type="EMBL" id="AWT58070.1"/>
    </source>
</evidence>
<accession>A0A2U9Q1H4</accession>
<sequence>MDSFNSLACLLTLASSNSAEVADSSESFPESSSALPFDLEHTDESGSTADTGFCVIA</sequence>
<reference evidence="2" key="2">
    <citation type="journal article" date="2018" name="J. Microbiol.">
        <title>Diversity of A mating type in Lentinula edodes and mating type preference in the cultivated strains.</title>
        <authorList>
            <person name="Ha B."/>
            <person name="Kim S."/>
            <person name="Kim M."/>
            <person name="Moon Y.J."/>
            <person name="Song Y."/>
            <person name="Ryu J.S."/>
            <person name="Ryu H."/>
            <person name="Ro H.S."/>
        </authorList>
    </citation>
    <scope>NUCLEOTIDE SEQUENCE</scope>
    <source>
        <strain evidence="2">CH-M17</strain>
    </source>
</reference>
<reference evidence="2" key="1">
    <citation type="submission" date="2017-07" db="EMBL/GenBank/DDBJ databases">
        <authorList>
            <person name="Sun Z.S."/>
            <person name="Albrecht U."/>
            <person name="Echele G."/>
            <person name="Lee C.C."/>
        </authorList>
    </citation>
    <scope>NUCLEOTIDE SEQUENCE</scope>
    <source>
        <strain evidence="2">CH-M17</strain>
    </source>
</reference>
<gene>
    <name evidence="2" type="primary">PHB-N2</name>
</gene>
<dbReference type="Pfam" id="PF08015">
    <property type="entry name" value="Pheromone"/>
    <property type="match status" value="1"/>
</dbReference>
<dbReference type="InterPro" id="IPR012597">
    <property type="entry name" value="Pheromone"/>
</dbReference>
<dbReference type="EMBL" id="MF537765">
    <property type="protein sequence ID" value="AWT58070.1"/>
    <property type="molecule type" value="Genomic_DNA"/>
</dbReference>
<name>A0A2U9Q1H4_LENED</name>
<feature type="compositionally biased region" description="Low complexity" evidence="1">
    <location>
        <begin position="24"/>
        <end position="33"/>
    </location>
</feature>
<dbReference type="AlphaFoldDB" id="A0A2U9Q1H4"/>
<proteinExistence type="predicted"/>
<organism evidence="2">
    <name type="scientific">Lentinula edodes</name>
    <name type="common">Shiitake mushroom</name>
    <name type="synonym">Lentinus edodes</name>
    <dbReference type="NCBI Taxonomy" id="5353"/>
    <lineage>
        <taxon>Eukaryota</taxon>
        <taxon>Fungi</taxon>
        <taxon>Dikarya</taxon>
        <taxon>Basidiomycota</taxon>
        <taxon>Agaricomycotina</taxon>
        <taxon>Agaricomycetes</taxon>
        <taxon>Agaricomycetidae</taxon>
        <taxon>Agaricales</taxon>
        <taxon>Marasmiineae</taxon>
        <taxon>Omphalotaceae</taxon>
        <taxon>Lentinula</taxon>
    </lineage>
</organism>
<evidence type="ECO:0000256" key="1">
    <source>
        <dbReference type="SAM" id="MobiDB-lite"/>
    </source>
</evidence>
<protein>
    <submittedName>
        <fullName evidence="2">Pheromone</fullName>
    </submittedName>
</protein>